<proteinExistence type="predicted"/>
<dbReference type="GO" id="GO:0005737">
    <property type="term" value="C:cytoplasm"/>
    <property type="evidence" value="ECO:0007669"/>
    <property type="project" value="TreeGrafter"/>
</dbReference>
<reference evidence="3 5" key="2">
    <citation type="journal article" date="2020" name="Cell Host Microbe">
        <title>Functional and Genomic Variation between Human-Derived Isolates of Lachnospiraceae Reveals Inter- and Intra-Species Diversity.</title>
        <authorList>
            <person name="Sorbara M.T."/>
            <person name="Littmann E.R."/>
            <person name="Fontana E."/>
            <person name="Moody T.U."/>
            <person name="Kohout C.E."/>
            <person name="Gjonbalaj M."/>
            <person name="Eaton V."/>
            <person name="Seok R."/>
            <person name="Leiner I.M."/>
            <person name="Pamer E.G."/>
        </authorList>
    </citation>
    <scope>NUCLEOTIDE SEQUENCE [LARGE SCALE GENOMIC DNA]</scope>
    <source>
        <strain evidence="3 5">MSK.14.57</strain>
    </source>
</reference>
<sequence>MIGQLFYIMREETKQKIFIIGCGGTGSNYIKELARYLATNRNYMINADVILIDGDTVEEKNLERQSFTPEDLLMNKAEAMALAVSDMYNLTFSYVPEYIASKEHMLRIMRNTYERESYEEEETFVPIIIGCVDNHNCRKILHEIFEEYTDIIYIDAANEFSTGEVVVGIKNNQAVIAPDRAFYFPEVLEDSKSVLEMSCTELNNVKPQHLVTNLFAANICLIQTIKILSGDWTCGGIYSFDAFGCSCTRTDPNLIKQQQKGKLK</sequence>
<dbReference type="InterPro" id="IPR035985">
    <property type="entry name" value="Ubiquitin-activating_enz"/>
</dbReference>
<dbReference type="PANTHER" id="PTHR10953:SF6">
    <property type="entry name" value="NEDD8-ACTIVATING ENZYME E1 CATALYTIC SUBUNIT"/>
    <property type="match status" value="1"/>
</dbReference>
<dbReference type="AlphaFoldDB" id="A0A173UUH1"/>
<dbReference type="EMBL" id="JAAITB010000016">
    <property type="protein sequence ID" value="NSJ79599.1"/>
    <property type="molecule type" value="Genomic_DNA"/>
</dbReference>
<reference evidence="2 4" key="1">
    <citation type="submission" date="2015-09" db="EMBL/GenBank/DDBJ databases">
        <authorList>
            <consortium name="Pathogen Informatics"/>
        </authorList>
    </citation>
    <scope>NUCLEOTIDE SEQUENCE [LARGE SCALE GENOMIC DNA]</scope>
    <source>
        <strain evidence="2 4">2789STDY5834959</strain>
    </source>
</reference>
<dbReference type="EMBL" id="CYXY01000027">
    <property type="protein sequence ID" value="CUN17665.1"/>
    <property type="molecule type" value="Genomic_DNA"/>
</dbReference>
<evidence type="ECO:0000313" key="4">
    <source>
        <dbReference type="Proteomes" id="UP000095553"/>
    </source>
</evidence>
<dbReference type="PANTHER" id="PTHR10953">
    <property type="entry name" value="UBIQUITIN-ACTIVATING ENZYME E1"/>
    <property type="match status" value="1"/>
</dbReference>
<dbReference type="Pfam" id="PF00899">
    <property type="entry name" value="ThiF"/>
    <property type="match status" value="1"/>
</dbReference>
<organism evidence="2 4">
    <name type="scientific">Anaerostipes hadrus</name>
    <dbReference type="NCBI Taxonomy" id="649756"/>
    <lineage>
        <taxon>Bacteria</taxon>
        <taxon>Bacillati</taxon>
        <taxon>Bacillota</taxon>
        <taxon>Clostridia</taxon>
        <taxon>Lachnospirales</taxon>
        <taxon>Lachnospiraceae</taxon>
        <taxon>Anaerostipes</taxon>
    </lineage>
</organism>
<dbReference type="RefSeq" id="WP_044923713.1">
    <property type="nucleotide sequence ID" value="NZ_BAABYN010000001.1"/>
</dbReference>
<feature type="domain" description="THIF-type NAD/FAD binding fold" evidence="1">
    <location>
        <begin position="14"/>
        <end position="243"/>
    </location>
</feature>
<protein>
    <submittedName>
        <fullName evidence="2">Thiamine biosynthesis protein ThiF</fullName>
    </submittedName>
</protein>
<dbReference type="Proteomes" id="UP001644750">
    <property type="component" value="Unassembled WGS sequence"/>
</dbReference>
<evidence type="ECO:0000313" key="2">
    <source>
        <dbReference type="EMBL" id="CUN17665.1"/>
    </source>
</evidence>
<dbReference type="InterPro" id="IPR045886">
    <property type="entry name" value="ThiF/MoeB/HesA"/>
</dbReference>
<dbReference type="GO" id="GO:0045116">
    <property type="term" value="P:protein neddylation"/>
    <property type="evidence" value="ECO:0007669"/>
    <property type="project" value="TreeGrafter"/>
</dbReference>
<evidence type="ECO:0000259" key="1">
    <source>
        <dbReference type="Pfam" id="PF00899"/>
    </source>
</evidence>
<dbReference type="GO" id="GO:0019781">
    <property type="term" value="F:NEDD8 activating enzyme activity"/>
    <property type="evidence" value="ECO:0007669"/>
    <property type="project" value="TreeGrafter"/>
</dbReference>
<gene>
    <name evidence="2" type="ORF">ERS852571_03001</name>
    <name evidence="3" type="ORF">G5A72_08390</name>
</gene>
<dbReference type="SUPFAM" id="SSF69572">
    <property type="entry name" value="Activating enzymes of the ubiquitin-like proteins"/>
    <property type="match status" value="1"/>
</dbReference>
<dbReference type="CDD" id="cd01483">
    <property type="entry name" value="E1_enzyme_family"/>
    <property type="match status" value="1"/>
</dbReference>
<dbReference type="Gene3D" id="3.40.50.720">
    <property type="entry name" value="NAD(P)-binding Rossmann-like Domain"/>
    <property type="match status" value="1"/>
</dbReference>
<evidence type="ECO:0000313" key="3">
    <source>
        <dbReference type="EMBL" id="NSJ79599.1"/>
    </source>
</evidence>
<dbReference type="InterPro" id="IPR000594">
    <property type="entry name" value="ThiF_NAD_FAD-bd"/>
</dbReference>
<dbReference type="Proteomes" id="UP000095553">
    <property type="component" value="Unassembled WGS sequence"/>
</dbReference>
<reference evidence="3" key="3">
    <citation type="submission" date="2020-02" db="EMBL/GenBank/DDBJ databases">
        <authorList>
            <person name="Littmann E."/>
            <person name="Sorbara M."/>
        </authorList>
    </citation>
    <scope>NUCLEOTIDE SEQUENCE</scope>
    <source>
        <strain evidence="3">MSK.14.57</strain>
    </source>
</reference>
<evidence type="ECO:0000313" key="5">
    <source>
        <dbReference type="Proteomes" id="UP001644750"/>
    </source>
</evidence>
<accession>A0A173UUH1</accession>
<keyword evidence="5" id="KW-1185">Reference proteome</keyword>
<name>A0A173UUH1_ANAHA</name>